<comment type="caution">
    <text evidence="3">The sequence shown here is derived from an EMBL/GenBank/DDBJ whole genome shotgun (WGS) entry which is preliminary data.</text>
</comment>
<dbReference type="GeneID" id="81602931"/>
<feature type="transmembrane region" description="Helical" evidence="2">
    <location>
        <begin position="260"/>
        <end position="285"/>
    </location>
</feature>
<protein>
    <submittedName>
        <fullName evidence="3">Uncharacterized protein</fullName>
    </submittedName>
</protein>
<name>A0AAD6BY65_9EURO</name>
<evidence type="ECO:0000256" key="1">
    <source>
        <dbReference type="SAM" id="MobiDB-lite"/>
    </source>
</evidence>
<feature type="region of interest" description="Disordered" evidence="1">
    <location>
        <begin position="453"/>
        <end position="490"/>
    </location>
</feature>
<feature type="region of interest" description="Disordered" evidence="1">
    <location>
        <begin position="222"/>
        <end position="253"/>
    </location>
</feature>
<reference evidence="3" key="1">
    <citation type="submission" date="2022-12" db="EMBL/GenBank/DDBJ databases">
        <authorList>
            <person name="Petersen C."/>
        </authorList>
    </citation>
    <scope>NUCLEOTIDE SEQUENCE</scope>
    <source>
        <strain evidence="3">IBT 16125</strain>
    </source>
</reference>
<dbReference type="EMBL" id="JAPVEA010000008">
    <property type="protein sequence ID" value="KAJ5438308.1"/>
    <property type="molecule type" value="Genomic_DNA"/>
</dbReference>
<keyword evidence="2" id="KW-0472">Membrane</keyword>
<feature type="region of interest" description="Disordered" evidence="1">
    <location>
        <begin position="50"/>
        <end position="81"/>
    </location>
</feature>
<gene>
    <name evidence="3" type="ORF">N7458_009306</name>
</gene>
<proteinExistence type="predicted"/>
<keyword evidence="4" id="KW-1185">Reference proteome</keyword>
<dbReference type="Proteomes" id="UP001213681">
    <property type="component" value="Unassembled WGS sequence"/>
</dbReference>
<accession>A0AAD6BY65</accession>
<keyword evidence="2" id="KW-0812">Transmembrane</keyword>
<feature type="compositionally biased region" description="Low complexity" evidence="1">
    <location>
        <begin position="51"/>
        <end position="81"/>
    </location>
</feature>
<feature type="compositionally biased region" description="Low complexity" evidence="1">
    <location>
        <begin position="345"/>
        <end position="356"/>
    </location>
</feature>
<dbReference type="RefSeq" id="XP_056761537.1">
    <property type="nucleotide sequence ID" value="XM_056912688.1"/>
</dbReference>
<dbReference type="AlphaFoldDB" id="A0AAD6BY65"/>
<evidence type="ECO:0000256" key="2">
    <source>
        <dbReference type="SAM" id="Phobius"/>
    </source>
</evidence>
<sequence length="490" mass="50963">MSGVPSHADIGSLPLSSTKVVAFTSVVTETIHPTLIITEVTTVGSWQPETSLSAGQQQSEQSSGQTVQKGTVQTNASQTSQTQTVQLAMSTASQLTDLPPETTQWAAASLTATVMTTPTWSTDDSASSSLPAGQLSVSLPPVVGHSIADSLTSSSELVVLSTSASAASPTTTSALTSTASSLATASSGLGATSTTSTSTPTSFGTLVTSSLVETISNSVSSQSSTLALSPSPSSSSIEGIISGSDSTSGQTSQRKSASHVGAIVGGTIGGAVFAVLALLVGILCLRRRRRQAPIKPRGSPGRGLLRNSSDSLTSLRGPHGWHGQHSRQCSFPMGPIFSPRGNTMPSASAPNSSGAAFNQGRSVNTMALHDNAQKNPFSDPEHSPVSPIINVHPPSRTASNYSQPSSEGGLKYLEKYDLHPTTPSSHYESIYYPDEGAFTPSLPEVDKLAPRVDRRTRLSTRSDPFDLEVPEKTLQEWPLPPHPTPWGDKF</sequence>
<keyword evidence="2" id="KW-1133">Transmembrane helix</keyword>
<feature type="region of interest" description="Disordered" evidence="1">
    <location>
        <begin position="293"/>
        <end position="358"/>
    </location>
</feature>
<evidence type="ECO:0000313" key="3">
    <source>
        <dbReference type="EMBL" id="KAJ5438308.1"/>
    </source>
</evidence>
<organism evidence="3 4">
    <name type="scientific">Penicillium daleae</name>
    <dbReference type="NCBI Taxonomy" id="63821"/>
    <lineage>
        <taxon>Eukaryota</taxon>
        <taxon>Fungi</taxon>
        <taxon>Dikarya</taxon>
        <taxon>Ascomycota</taxon>
        <taxon>Pezizomycotina</taxon>
        <taxon>Eurotiomycetes</taxon>
        <taxon>Eurotiomycetidae</taxon>
        <taxon>Eurotiales</taxon>
        <taxon>Aspergillaceae</taxon>
        <taxon>Penicillium</taxon>
    </lineage>
</organism>
<reference evidence="3" key="2">
    <citation type="journal article" date="2023" name="IMA Fungus">
        <title>Comparative genomic study of the Penicillium genus elucidates a diverse pangenome and 15 lateral gene transfer events.</title>
        <authorList>
            <person name="Petersen C."/>
            <person name="Sorensen T."/>
            <person name="Nielsen M.R."/>
            <person name="Sondergaard T.E."/>
            <person name="Sorensen J.L."/>
            <person name="Fitzpatrick D.A."/>
            <person name="Frisvad J.C."/>
            <person name="Nielsen K.L."/>
        </authorList>
    </citation>
    <scope>NUCLEOTIDE SEQUENCE</scope>
    <source>
        <strain evidence="3">IBT 16125</strain>
    </source>
</reference>
<evidence type="ECO:0000313" key="4">
    <source>
        <dbReference type="Proteomes" id="UP001213681"/>
    </source>
</evidence>